<name>A0A653IEV4_9BACL</name>
<keyword evidence="1" id="KW-0472">Membrane</keyword>
<evidence type="ECO:0000256" key="1">
    <source>
        <dbReference type="SAM" id="Phobius"/>
    </source>
</evidence>
<dbReference type="RefSeq" id="WP_236550047.1">
    <property type="nucleotide sequence ID" value="NZ_LR732312.1"/>
</dbReference>
<keyword evidence="1" id="KW-1133">Transmembrane helix</keyword>
<keyword evidence="1" id="KW-0812">Transmembrane</keyword>
<evidence type="ECO:0000313" key="3">
    <source>
        <dbReference type="Proteomes" id="UP000439752"/>
    </source>
</evidence>
<sequence length="89" mass="10502">MKNPNYRYGTWALIVSFFLFFIVQLFSAYIKLSPDYASEELGAYHLMYFPIIALAIGSFLLINGWWQEDVKRQAKKKEQLEAKKTMEKI</sequence>
<feature type="transmembrane region" description="Helical" evidence="1">
    <location>
        <begin position="12"/>
        <end position="30"/>
    </location>
</feature>
<gene>
    <name evidence="2" type="ORF">EXIGUO9Y_340003</name>
</gene>
<feature type="transmembrane region" description="Helical" evidence="1">
    <location>
        <begin position="42"/>
        <end position="66"/>
    </location>
</feature>
<proteinExistence type="predicted"/>
<dbReference type="EMBL" id="CABWKQ010000028">
    <property type="protein sequence ID" value="VWX37676.1"/>
    <property type="molecule type" value="Genomic_DNA"/>
</dbReference>
<dbReference type="AlphaFoldDB" id="A0A653IEV4"/>
<keyword evidence="3" id="KW-1185">Reference proteome</keyword>
<protein>
    <submittedName>
        <fullName evidence="2">Uncharacterized protein</fullName>
    </submittedName>
</protein>
<reference evidence="2 3" key="1">
    <citation type="submission" date="2019-10" db="EMBL/GenBank/DDBJ databases">
        <authorList>
            <person name="Karimi E."/>
        </authorList>
    </citation>
    <scope>NUCLEOTIDE SEQUENCE [LARGE SCALE GENOMIC DNA]</scope>
    <source>
        <strain evidence="2">Exiguobacterium sp. 9Y</strain>
    </source>
</reference>
<dbReference type="Proteomes" id="UP000439752">
    <property type="component" value="Unassembled WGS sequence"/>
</dbReference>
<accession>A0A653IEV4</accession>
<organism evidence="2 3">
    <name type="scientific">Exiguobacterium oxidotolerans</name>
    <dbReference type="NCBI Taxonomy" id="223958"/>
    <lineage>
        <taxon>Bacteria</taxon>
        <taxon>Bacillati</taxon>
        <taxon>Bacillota</taxon>
        <taxon>Bacilli</taxon>
        <taxon>Bacillales</taxon>
        <taxon>Bacillales Family XII. Incertae Sedis</taxon>
        <taxon>Exiguobacterium</taxon>
    </lineage>
</organism>
<evidence type="ECO:0000313" key="2">
    <source>
        <dbReference type="EMBL" id="VWX37676.1"/>
    </source>
</evidence>